<feature type="domain" description="Rhodanese" evidence="4">
    <location>
        <begin position="170"/>
        <end position="268"/>
    </location>
</feature>
<keyword evidence="6" id="KW-1185">Reference proteome</keyword>
<dbReference type="EMBL" id="LYXE01000045">
    <property type="protein sequence ID" value="PDW00386.1"/>
    <property type="molecule type" value="Genomic_DNA"/>
</dbReference>
<reference evidence="5 6" key="1">
    <citation type="submission" date="2016-05" db="EMBL/GenBank/DDBJ databases">
        <authorList>
            <person name="Lavstsen T."/>
            <person name="Jespersen J.S."/>
        </authorList>
    </citation>
    <scope>NUCLEOTIDE SEQUENCE [LARGE SCALE GENOMIC DNA]</scope>
    <source>
        <strain evidence="5 6">B7-9</strain>
    </source>
</reference>
<feature type="domain" description="Rhodanese" evidence="4">
    <location>
        <begin position="32"/>
        <end position="140"/>
    </location>
</feature>
<evidence type="ECO:0000256" key="3">
    <source>
        <dbReference type="ARBA" id="ARBA00047549"/>
    </source>
</evidence>
<dbReference type="AlphaFoldDB" id="A0A2H3L606"/>
<dbReference type="RefSeq" id="WP_097651072.1">
    <property type="nucleotide sequence ID" value="NZ_LYXE01000045.1"/>
</dbReference>
<proteinExistence type="predicted"/>
<sequence length="270" mass="30197">MPRCTTAPYQQHADAATPDYIAEPDWLVQQQGGPNLRIIDVRERTDYLAGHLPGALWLERNALSLTHSDHSVTLLPGALFGRLASRMGIDATMTVVVYDDVRGLHAARVVWALRRYGHQRALVLNGGLERWRAAGYAVTTGVCLAYPRAFTSNPVQAHWASLGWLYTRSSHRALLLLDVRTEHEYAEAHLPNARHWEWSNGASMGGWALRRPPGELRAELLRQGITPDRRIVTYCSSGMRAAHTYLLLRSLGYPDVRVLDDAWRGCTLGS</sequence>
<protein>
    <recommendedName>
        <fullName evidence="1">thiosulfate sulfurtransferase</fullName>
        <ecNumber evidence="1">2.8.1.1</ecNumber>
    </recommendedName>
</protein>
<dbReference type="PROSITE" id="PS50206">
    <property type="entry name" value="RHODANESE_3"/>
    <property type="match status" value="2"/>
</dbReference>
<dbReference type="InterPro" id="IPR051126">
    <property type="entry name" value="Thiosulfate_sulfurtransferase"/>
</dbReference>
<evidence type="ECO:0000313" key="6">
    <source>
        <dbReference type="Proteomes" id="UP000220922"/>
    </source>
</evidence>
<name>A0A2H3L606_9CHLR</name>
<evidence type="ECO:0000256" key="2">
    <source>
        <dbReference type="ARBA" id="ARBA00022737"/>
    </source>
</evidence>
<dbReference type="PANTHER" id="PTHR43855">
    <property type="entry name" value="THIOSULFATE SULFURTRANSFERASE"/>
    <property type="match status" value="1"/>
</dbReference>
<dbReference type="CDD" id="cd01448">
    <property type="entry name" value="TST_Repeat_1"/>
    <property type="match status" value="1"/>
</dbReference>
<organism evidence="5 6">
    <name type="scientific">Candidatus Chloroploca asiatica</name>
    <dbReference type="NCBI Taxonomy" id="1506545"/>
    <lineage>
        <taxon>Bacteria</taxon>
        <taxon>Bacillati</taxon>
        <taxon>Chloroflexota</taxon>
        <taxon>Chloroflexia</taxon>
        <taxon>Chloroflexales</taxon>
        <taxon>Chloroflexineae</taxon>
        <taxon>Oscillochloridaceae</taxon>
        <taxon>Candidatus Chloroploca</taxon>
    </lineage>
</organism>
<dbReference type="InterPro" id="IPR036873">
    <property type="entry name" value="Rhodanese-like_dom_sf"/>
</dbReference>
<accession>A0A2H3L606</accession>
<dbReference type="SMART" id="SM00450">
    <property type="entry name" value="RHOD"/>
    <property type="match status" value="2"/>
</dbReference>
<evidence type="ECO:0000313" key="5">
    <source>
        <dbReference type="EMBL" id="PDW00386.1"/>
    </source>
</evidence>
<keyword evidence="2" id="KW-0677">Repeat</keyword>
<evidence type="ECO:0000259" key="4">
    <source>
        <dbReference type="PROSITE" id="PS50206"/>
    </source>
</evidence>
<gene>
    <name evidence="5" type="ORF">A9Q02_21830</name>
</gene>
<dbReference type="PANTHER" id="PTHR43855:SF1">
    <property type="entry name" value="THIOSULFATE SULFURTRANSFERASE"/>
    <property type="match status" value="1"/>
</dbReference>
<dbReference type="InterPro" id="IPR001763">
    <property type="entry name" value="Rhodanese-like_dom"/>
</dbReference>
<dbReference type="GO" id="GO:0004792">
    <property type="term" value="F:thiosulfate-cyanide sulfurtransferase activity"/>
    <property type="evidence" value="ECO:0007669"/>
    <property type="project" value="UniProtKB-EC"/>
</dbReference>
<dbReference type="Gene3D" id="3.40.250.10">
    <property type="entry name" value="Rhodanese-like domain"/>
    <property type="match status" value="2"/>
</dbReference>
<comment type="catalytic activity">
    <reaction evidence="3">
        <text>thiosulfate + hydrogen cyanide = thiocyanate + sulfite + 2 H(+)</text>
        <dbReference type="Rhea" id="RHEA:16881"/>
        <dbReference type="ChEBI" id="CHEBI:15378"/>
        <dbReference type="ChEBI" id="CHEBI:17359"/>
        <dbReference type="ChEBI" id="CHEBI:18022"/>
        <dbReference type="ChEBI" id="CHEBI:18407"/>
        <dbReference type="ChEBI" id="CHEBI:33542"/>
        <dbReference type="EC" id="2.8.1.1"/>
    </reaction>
</comment>
<dbReference type="PROSITE" id="PS00380">
    <property type="entry name" value="RHODANESE_1"/>
    <property type="match status" value="1"/>
</dbReference>
<dbReference type="Pfam" id="PF00581">
    <property type="entry name" value="Rhodanese"/>
    <property type="match status" value="2"/>
</dbReference>
<dbReference type="SUPFAM" id="SSF52821">
    <property type="entry name" value="Rhodanese/Cell cycle control phosphatase"/>
    <property type="match status" value="2"/>
</dbReference>
<dbReference type="OrthoDB" id="9770030at2"/>
<dbReference type="InterPro" id="IPR001307">
    <property type="entry name" value="Thiosulphate_STrfase_CS"/>
</dbReference>
<evidence type="ECO:0000256" key="1">
    <source>
        <dbReference type="ARBA" id="ARBA00012245"/>
    </source>
</evidence>
<comment type="caution">
    <text evidence="5">The sequence shown here is derived from an EMBL/GenBank/DDBJ whole genome shotgun (WGS) entry which is preliminary data.</text>
</comment>
<dbReference type="Proteomes" id="UP000220922">
    <property type="component" value="Unassembled WGS sequence"/>
</dbReference>
<dbReference type="EC" id="2.8.1.1" evidence="1"/>